<sequence>MHKGEFLAETEIRIFYKVMKINQYFSSADYNAADRFLLAIFGDYLVAY</sequence>
<gene>
    <name evidence="1" type="ORF">SAMN04488121_107184</name>
</gene>
<dbReference type="EMBL" id="FNBN01000007">
    <property type="protein sequence ID" value="SDG90890.1"/>
    <property type="molecule type" value="Genomic_DNA"/>
</dbReference>
<name>A0A1G7Y4H8_CHIFI</name>
<evidence type="ECO:0000313" key="2">
    <source>
        <dbReference type="Proteomes" id="UP000199045"/>
    </source>
</evidence>
<proteinExistence type="predicted"/>
<evidence type="ECO:0000313" key="1">
    <source>
        <dbReference type="EMBL" id="SDG90890.1"/>
    </source>
</evidence>
<accession>A0A1G7Y4H8</accession>
<dbReference type="STRING" id="104663.SAMN04488121_107184"/>
<protein>
    <submittedName>
        <fullName evidence="1">Uncharacterized protein</fullName>
    </submittedName>
</protein>
<dbReference type="Proteomes" id="UP000199045">
    <property type="component" value="Unassembled WGS sequence"/>
</dbReference>
<dbReference type="AlphaFoldDB" id="A0A1G7Y4H8"/>
<organism evidence="1 2">
    <name type="scientific">Chitinophaga filiformis</name>
    <name type="common">Myxococcus filiformis</name>
    <name type="synonym">Flexibacter filiformis</name>
    <dbReference type="NCBI Taxonomy" id="104663"/>
    <lineage>
        <taxon>Bacteria</taxon>
        <taxon>Pseudomonadati</taxon>
        <taxon>Bacteroidota</taxon>
        <taxon>Chitinophagia</taxon>
        <taxon>Chitinophagales</taxon>
        <taxon>Chitinophagaceae</taxon>
        <taxon>Chitinophaga</taxon>
    </lineage>
</organism>
<reference evidence="1 2" key="1">
    <citation type="submission" date="2016-10" db="EMBL/GenBank/DDBJ databases">
        <authorList>
            <person name="de Groot N.N."/>
        </authorList>
    </citation>
    <scope>NUCLEOTIDE SEQUENCE [LARGE SCALE GENOMIC DNA]</scope>
    <source>
        <strain evidence="1 2">DSM 527</strain>
    </source>
</reference>